<dbReference type="AlphaFoldDB" id="A0A645CSU6"/>
<sequence>MDNLFRVFSFGLLISLSFHNVVKVAVQCLADFQQNIGGDVFTFTELYIEAELVPADSCTGTLLPLLGFFE</sequence>
<proteinExistence type="predicted"/>
<name>A0A645CSU6_9ZZZZ</name>
<comment type="caution">
    <text evidence="1">The sequence shown here is derived from an EMBL/GenBank/DDBJ whole genome shotgun (WGS) entry which is preliminary data.</text>
</comment>
<organism evidence="1">
    <name type="scientific">bioreactor metagenome</name>
    <dbReference type="NCBI Taxonomy" id="1076179"/>
    <lineage>
        <taxon>unclassified sequences</taxon>
        <taxon>metagenomes</taxon>
        <taxon>ecological metagenomes</taxon>
    </lineage>
</organism>
<dbReference type="EMBL" id="VSSQ01029705">
    <property type="protein sequence ID" value="MPM79938.1"/>
    <property type="molecule type" value="Genomic_DNA"/>
</dbReference>
<gene>
    <name evidence="1" type="ORF">SDC9_126981</name>
</gene>
<reference evidence="1" key="1">
    <citation type="submission" date="2019-08" db="EMBL/GenBank/DDBJ databases">
        <authorList>
            <person name="Kucharzyk K."/>
            <person name="Murdoch R.W."/>
            <person name="Higgins S."/>
            <person name="Loffler F."/>
        </authorList>
    </citation>
    <scope>NUCLEOTIDE SEQUENCE</scope>
</reference>
<accession>A0A645CSU6</accession>
<protein>
    <submittedName>
        <fullName evidence="1">Uncharacterized protein</fullName>
    </submittedName>
</protein>
<evidence type="ECO:0000313" key="1">
    <source>
        <dbReference type="EMBL" id="MPM79938.1"/>
    </source>
</evidence>